<feature type="non-terminal residue" evidence="1">
    <location>
        <position position="75"/>
    </location>
</feature>
<sequence>SPCTMIYHYPINPCTSSSTSTSNTDWTCPPRACLTPSFHPNTNSTTNTTQGTNIPWCTSLSPTSASQFRVVIDRC</sequence>
<name>A0ABD0QU91_CIRMR</name>
<dbReference type="Proteomes" id="UP001529510">
    <property type="component" value="Unassembled WGS sequence"/>
</dbReference>
<evidence type="ECO:0000313" key="1">
    <source>
        <dbReference type="EMBL" id="KAL0188836.1"/>
    </source>
</evidence>
<proteinExistence type="predicted"/>
<accession>A0ABD0QU91</accession>
<comment type="caution">
    <text evidence="1">The sequence shown here is derived from an EMBL/GenBank/DDBJ whole genome shotgun (WGS) entry which is preliminary data.</text>
</comment>
<dbReference type="AlphaFoldDB" id="A0ABD0QU91"/>
<keyword evidence="2" id="KW-1185">Reference proteome</keyword>
<dbReference type="EMBL" id="JAMKFB020000007">
    <property type="protein sequence ID" value="KAL0188836.1"/>
    <property type="molecule type" value="Genomic_DNA"/>
</dbReference>
<protein>
    <submittedName>
        <fullName evidence="1">Uncharacterized protein</fullName>
    </submittedName>
</protein>
<feature type="non-terminal residue" evidence="1">
    <location>
        <position position="1"/>
    </location>
</feature>
<reference evidence="1 2" key="1">
    <citation type="submission" date="2024-05" db="EMBL/GenBank/DDBJ databases">
        <title>Genome sequencing and assembly of Indian major carp, Cirrhinus mrigala (Hamilton, 1822).</title>
        <authorList>
            <person name="Mohindra V."/>
            <person name="Chowdhury L.M."/>
            <person name="Lal K."/>
            <person name="Jena J.K."/>
        </authorList>
    </citation>
    <scope>NUCLEOTIDE SEQUENCE [LARGE SCALE GENOMIC DNA]</scope>
    <source>
        <strain evidence="1">CM1030</strain>
        <tissue evidence="1">Blood</tissue>
    </source>
</reference>
<organism evidence="1 2">
    <name type="scientific">Cirrhinus mrigala</name>
    <name type="common">Mrigala</name>
    <dbReference type="NCBI Taxonomy" id="683832"/>
    <lineage>
        <taxon>Eukaryota</taxon>
        <taxon>Metazoa</taxon>
        <taxon>Chordata</taxon>
        <taxon>Craniata</taxon>
        <taxon>Vertebrata</taxon>
        <taxon>Euteleostomi</taxon>
        <taxon>Actinopterygii</taxon>
        <taxon>Neopterygii</taxon>
        <taxon>Teleostei</taxon>
        <taxon>Ostariophysi</taxon>
        <taxon>Cypriniformes</taxon>
        <taxon>Cyprinidae</taxon>
        <taxon>Labeoninae</taxon>
        <taxon>Labeonini</taxon>
        <taxon>Cirrhinus</taxon>
    </lineage>
</organism>
<evidence type="ECO:0000313" key="2">
    <source>
        <dbReference type="Proteomes" id="UP001529510"/>
    </source>
</evidence>
<gene>
    <name evidence="1" type="ORF">M9458_015935</name>
</gene>